<feature type="transmembrane region" description="Helical" evidence="6">
    <location>
        <begin position="252"/>
        <end position="275"/>
    </location>
</feature>
<evidence type="ECO:0000256" key="4">
    <source>
        <dbReference type="ARBA" id="ARBA00022989"/>
    </source>
</evidence>
<dbReference type="GO" id="GO:0005886">
    <property type="term" value="C:plasma membrane"/>
    <property type="evidence" value="ECO:0007669"/>
    <property type="project" value="TreeGrafter"/>
</dbReference>
<evidence type="ECO:0000313" key="8">
    <source>
        <dbReference type="Proteomes" id="UP000606935"/>
    </source>
</evidence>
<dbReference type="EMBL" id="BMLS01000004">
    <property type="protein sequence ID" value="GGO71775.1"/>
    <property type="molecule type" value="Genomic_DNA"/>
</dbReference>
<keyword evidence="5 6" id="KW-0472">Membrane</keyword>
<proteinExistence type="inferred from homology"/>
<keyword evidence="4 6" id="KW-1133">Transmembrane helix</keyword>
<name>A0A918DKZ9_9ALTE</name>
<dbReference type="CDD" id="cd13136">
    <property type="entry name" value="MATE_DinF_like"/>
    <property type="match status" value="1"/>
</dbReference>
<feature type="transmembrane region" description="Helical" evidence="6">
    <location>
        <begin position="71"/>
        <end position="97"/>
    </location>
</feature>
<feature type="transmembrane region" description="Helical" evidence="6">
    <location>
        <begin position="389"/>
        <end position="410"/>
    </location>
</feature>
<feature type="transmembrane region" description="Helical" evidence="6">
    <location>
        <begin position="214"/>
        <end position="240"/>
    </location>
</feature>
<organism evidence="7 8">
    <name type="scientific">Bowmanella pacifica</name>
    <dbReference type="NCBI Taxonomy" id="502051"/>
    <lineage>
        <taxon>Bacteria</taxon>
        <taxon>Pseudomonadati</taxon>
        <taxon>Pseudomonadota</taxon>
        <taxon>Gammaproteobacteria</taxon>
        <taxon>Alteromonadales</taxon>
        <taxon>Alteromonadaceae</taxon>
        <taxon>Bowmanella</taxon>
    </lineage>
</organism>
<gene>
    <name evidence="7" type="ORF">GCM10010982_28380</name>
</gene>
<dbReference type="NCBIfam" id="TIGR00797">
    <property type="entry name" value="matE"/>
    <property type="match status" value="1"/>
</dbReference>
<feature type="transmembrane region" description="Helical" evidence="6">
    <location>
        <begin position="117"/>
        <end position="137"/>
    </location>
</feature>
<evidence type="ECO:0000256" key="5">
    <source>
        <dbReference type="ARBA" id="ARBA00023136"/>
    </source>
</evidence>
<feature type="transmembrane region" description="Helical" evidence="6">
    <location>
        <begin position="295"/>
        <end position="321"/>
    </location>
</feature>
<dbReference type="Proteomes" id="UP000606935">
    <property type="component" value="Unassembled WGS sequence"/>
</dbReference>
<evidence type="ECO:0000313" key="7">
    <source>
        <dbReference type="EMBL" id="GGO71775.1"/>
    </source>
</evidence>
<dbReference type="PANTHER" id="PTHR42893:SF46">
    <property type="entry name" value="PROTEIN DETOXIFICATION 44, CHLOROPLASTIC"/>
    <property type="match status" value="1"/>
</dbReference>
<reference evidence="7" key="2">
    <citation type="submission" date="2020-09" db="EMBL/GenBank/DDBJ databases">
        <authorList>
            <person name="Sun Q."/>
            <person name="Zhou Y."/>
        </authorList>
    </citation>
    <scope>NUCLEOTIDE SEQUENCE</scope>
    <source>
        <strain evidence="7">CGMCC 1.7086</strain>
    </source>
</reference>
<sequence length="420" mass="45887">MILSNVTNPLLGMVDTAIVGHLGATHYLAGTAVAGMVITQIYWLCGFLRMSATGLSAQALGAANTAEAARVFYQLLLPAVLFGMLLILCTDALTWAAVLFADADTPTTEVIHHYLQVRVWGAPAALANLLLMGWLIGQQATRTVMTIQILANLFNALLSYALAMGLDMGVSGVATATVIAEYGIFISGLLVVLSRIKGVRPIVGWFTAQGYRHVLALNFDILLRNLALQLTMAFMVFQAARLDAQSVALNALLMQFFVITALGLDGIAYAVEALVGEAKGKQRQDLLHLQVCRGLAWSMLLALLYCLGFVLFDHAILRLLTDLPSLIALAEGYLLYIWLLPIVGHWCFLLDGVFIGLTRGREMRNSMLLCALAVFLPVWWLMYDAGNHALWIAFLAFLAGRGITLGWAYWRLWRAQTLLA</sequence>
<keyword evidence="3 6" id="KW-0812">Transmembrane</keyword>
<dbReference type="InterPro" id="IPR044644">
    <property type="entry name" value="DinF-like"/>
</dbReference>
<keyword evidence="8" id="KW-1185">Reference proteome</keyword>
<feature type="transmembrane region" description="Helical" evidence="6">
    <location>
        <begin position="333"/>
        <end position="354"/>
    </location>
</feature>
<dbReference type="GO" id="GO:0015297">
    <property type="term" value="F:antiporter activity"/>
    <property type="evidence" value="ECO:0007669"/>
    <property type="project" value="InterPro"/>
</dbReference>
<dbReference type="PANTHER" id="PTHR42893">
    <property type="entry name" value="PROTEIN DETOXIFICATION 44, CHLOROPLASTIC-RELATED"/>
    <property type="match status" value="1"/>
</dbReference>
<comment type="similarity">
    <text evidence="2">Belongs to the multi antimicrobial extrusion (MATE) (TC 2.A.66.1) family.</text>
</comment>
<reference evidence="7" key="1">
    <citation type="journal article" date="2014" name="Int. J. Syst. Evol. Microbiol.">
        <title>Complete genome sequence of Corynebacterium casei LMG S-19264T (=DSM 44701T), isolated from a smear-ripened cheese.</title>
        <authorList>
            <consortium name="US DOE Joint Genome Institute (JGI-PGF)"/>
            <person name="Walter F."/>
            <person name="Albersmeier A."/>
            <person name="Kalinowski J."/>
            <person name="Ruckert C."/>
        </authorList>
    </citation>
    <scope>NUCLEOTIDE SEQUENCE</scope>
    <source>
        <strain evidence="7">CGMCC 1.7086</strain>
    </source>
</reference>
<evidence type="ECO:0000256" key="3">
    <source>
        <dbReference type="ARBA" id="ARBA00022692"/>
    </source>
</evidence>
<comment type="subcellular location">
    <subcellularLocation>
        <location evidence="1">Membrane</location>
        <topology evidence="1">Multi-pass membrane protein</topology>
    </subcellularLocation>
</comment>
<dbReference type="InterPro" id="IPR002528">
    <property type="entry name" value="MATE_fam"/>
</dbReference>
<protein>
    <submittedName>
        <fullName evidence="7">MATE family efflux transporter</fullName>
    </submittedName>
</protein>
<evidence type="ECO:0000256" key="1">
    <source>
        <dbReference type="ARBA" id="ARBA00004141"/>
    </source>
</evidence>
<feature type="transmembrane region" description="Helical" evidence="6">
    <location>
        <begin position="172"/>
        <end position="193"/>
    </location>
</feature>
<evidence type="ECO:0000256" key="2">
    <source>
        <dbReference type="ARBA" id="ARBA00010199"/>
    </source>
</evidence>
<accession>A0A918DKZ9</accession>
<feature type="transmembrane region" description="Helical" evidence="6">
    <location>
        <begin position="366"/>
        <end position="383"/>
    </location>
</feature>
<feature type="transmembrane region" description="Helical" evidence="6">
    <location>
        <begin position="27"/>
        <end position="50"/>
    </location>
</feature>
<dbReference type="Pfam" id="PF01554">
    <property type="entry name" value="MatE"/>
    <property type="match status" value="2"/>
</dbReference>
<feature type="transmembrane region" description="Helical" evidence="6">
    <location>
        <begin position="149"/>
        <end position="166"/>
    </location>
</feature>
<evidence type="ECO:0000256" key="6">
    <source>
        <dbReference type="SAM" id="Phobius"/>
    </source>
</evidence>
<dbReference type="GO" id="GO:0042910">
    <property type="term" value="F:xenobiotic transmembrane transporter activity"/>
    <property type="evidence" value="ECO:0007669"/>
    <property type="project" value="InterPro"/>
</dbReference>
<dbReference type="AlphaFoldDB" id="A0A918DKZ9"/>
<comment type="caution">
    <text evidence="7">The sequence shown here is derived from an EMBL/GenBank/DDBJ whole genome shotgun (WGS) entry which is preliminary data.</text>
</comment>